<comment type="caution">
    <text evidence="3">The sequence shown here is derived from an EMBL/GenBank/DDBJ whole genome shotgun (WGS) entry which is preliminary data.</text>
</comment>
<name>A0A0W0G7I5_MONRR</name>
<dbReference type="SUPFAM" id="SSF52540">
    <property type="entry name" value="P-loop containing nucleoside triphosphate hydrolases"/>
    <property type="match status" value="1"/>
</dbReference>
<feature type="domain" description="NACHT" evidence="2">
    <location>
        <begin position="409"/>
        <end position="565"/>
    </location>
</feature>
<dbReference type="EMBL" id="LATX01000902">
    <property type="protein sequence ID" value="KTB44525.1"/>
    <property type="molecule type" value="Genomic_DNA"/>
</dbReference>
<proteinExistence type="predicted"/>
<gene>
    <name evidence="3" type="ORF">WG66_2916</name>
</gene>
<protein>
    <recommendedName>
        <fullName evidence="2">NACHT domain-containing protein</fullName>
    </recommendedName>
</protein>
<dbReference type="InterPro" id="IPR007111">
    <property type="entry name" value="NACHT_NTPase"/>
</dbReference>
<dbReference type="PROSITE" id="PS50837">
    <property type="entry name" value="NACHT"/>
    <property type="match status" value="1"/>
</dbReference>
<dbReference type="InterPro" id="IPR056884">
    <property type="entry name" value="NPHP3-like_N"/>
</dbReference>
<dbReference type="Pfam" id="PF24883">
    <property type="entry name" value="NPHP3_N"/>
    <property type="match status" value="1"/>
</dbReference>
<dbReference type="Proteomes" id="UP000054988">
    <property type="component" value="Unassembled WGS sequence"/>
</dbReference>
<accession>A0A0W0G7I5</accession>
<dbReference type="AlphaFoldDB" id="A0A0W0G7I5"/>
<reference evidence="3 4" key="1">
    <citation type="submission" date="2015-12" db="EMBL/GenBank/DDBJ databases">
        <title>Draft genome sequence of Moniliophthora roreri, the causal agent of frosty pod rot of cacao.</title>
        <authorList>
            <person name="Aime M.C."/>
            <person name="Diaz-Valderrama J.R."/>
            <person name="Kijpornyongpan T."/>
            <person name="Phillips-Mora W."/>
        </authorList>
    </citation>
    <scope>NUCLEOTIDE SEQUENCE [LARGE SCALE GENOMIC DNA]</scope>
    <source>
        <strain evidence="3 4">MCA 2952</strain>
    </source>
</reference>
<keyword evidence="1" id="KW-0677">Repeat</keyword>
<dbReference type="PANTHER" id="PTHR10039">
    <property type="entry name" value="AMELOGENIN"/>
    <property type="match status" value="1"/>
</dbReference>
<evidence type="ECO:0000313" key="3">
    <source>
        <dbReference type="EMBL" id="KTB44525.1"/>
    </source>
</evidence>
<dbReference type="Gene3D" id="3.40.50.300">
    <property type="entry name" value="P-loop containing nucleotide triphosphate hydrolases"/>
    <property type="match status" value="1"/>
</dbReference>
<evidence type="ECO:0000256" key="1">
    <source>
        <dbReference type="ARBA" id="ARBA00022737"/>
    </source>
</evidence>
<evidence type="ECO:0000313" key="4">
    <source>
        <dbReference type="Proteomes" id="UP000054988"/>
    </source>
</evidence>
<dbReference type="InterPro" id="IPR027417">
    <property type="entry name" value="P-loop_NTPase"/>
</dbReference>
<evidence type="ECO:0000259" key="2">
    <source>
        <dbReference type="PROSITE" id="PS50837"/>
    </source>
</evidence>
<sequence>MANDHTPQQHGGSHQTVGDIGIIGIHIKVSNFRLKMRKKHFIRVSTQPSGKEYDTSKIQTEEATGAEWSLDPPARVNHLSKSVSFQLLQHRFLCWSTLLASVEIPISDLVSDCGRAEKVYEKTIEGPTGLKLLVTFETYASIAREKDQPTRIEVEVCTNAGKQTVIPPVIQEQILTDTDTPPQREEAQPQPVLDTNTDNDLHSKMNELDNQVNAMGKFMEPADKVVGALGALSEVHEIARAAWIAVSGIYQVANTLYKNDKAILDLYNTMMDTYKIAIDNERDIINEGSHFAPIFDEIVRQSEECYVFLHQYVSKGRARRVGALWGEAPEKLKQFTHTFEKLKKQFYETQVDITTITVLKTQKVIENIERLRPLEPSGRLLGPKSHCLLGTRRSLLEKVFEWIFCGEESILWISGVAGSGKSSLMGTLHNSLARLGFRSRLAAFIRFDRNDYNDAGSFVRSLAFRLACFDQRFAKPIANAVERSRQMADVTDLETQAQSLIINPLRKLSKEVADEGKIVVLVDALDESTKSDRADTNFRQQLLQLFADNIFQPLPFLRIVIASRPEEDITLHLGNKPHVAHFTLEITSEENKKDIQYFFLKRLSSHPFHVLDEDAKKSAIQRLSERAAGLFIWASTAVNFIQDNVRPRLDAFMETELPKSALHALTTLYTTALNSLVREQGDEDIKQNIRIVLGLIMAGSKIPPASDPFPPFSSLILHELVQYVDAARCIDVLQGVAKLQSVLIEDNQEGLRLMHRSFDDFLTGSPDDPWYVNVEEYLEIMANATIRCVVDHVEKADEELQQACSSLSYEYASLYWPEYCIRVDLEHMGPKITDYEFLLQELVFNHLIRWMYTSRFVNTKNTDLYTRSWANSMMEKLKRLSEAPIIQKDQSMRQAWHDALDLIPASLVDSLRHILLRSARSSGSHEGAEEVIAYRVENIYVSVFVRMASGSQVYEEILDALEKTTAIPPIVPLGSELNFTTIIRCRKEVTLKDDDTI</sequence>
<dbReference type="PANTHER" id="PTHR10039:SF17">
    <property type="entry name" value="FUNGAL STAND N-TERMINAL GOODBYE DOMAIN-CONTAINING PROTEIN-RELATED"/>
    <property type="match status" value="1"/>
</dbReference>
<dbReference type="eggNOG" id="KOG4155">
    <property type="taxonomic scope" value="Eukaryota"/>
</dbReference>
<organism evidence="3 4">
    <name type="scientific">Moniliophthora roreri</name>
    <name type="common">Frosty pod rot fungus</name>
    <name type="synonym">Monilia roreri</name>
    <dbReference type="NCBI Taxonomy" id="221103"/>
    <lineage>
        <taxon>Eukaryota</taxon>
        <taxon>Fungi</taxon>
        <taxon>Dikarya</taxon>
        <taxon>Basidiomycota</taxon>
        <taxon>Agaricomycotina</taxon>
        <taxon>Agaricomycetes</taxon>
        <taxon>Agaricomycetidae</taxon>
        <taxon>Agaricales</taxon>
        <taxon>Marasmiineae</taxon>
        <taxon>Marasmiaceae</taxon>
        <taxon>Moniliophthora</taxon>
    </lineage>
</organism>